<dbReference type="GO" id="GO:0005737">
    <property type="term" value="C:cytoplasm"/>
    <property type="evidence" value="ECO:0007669"/>
    <property type="project" value="TreeGrafter"/>
</dbReference>
<gene>
    <name evidence="1" type="ORF">BB560_004375</name>
</gene>
<sequence length="111" mass="12607">MNACADLKQKYGSVSNYIKQQTAQLFEASPNKPTFLLRLNDFPYALENDITHYIVWSAVPLDSGSTPSDQVVRFIRDTIGFHAEFLWLVNPPHLRSVPSVYHGHLFVKCPS</sequence>
<dbReference type="AlphaFoldDB" id="A0A2T9Z9L3"/>
<dbReference type="PANTHER" id="PTHR35020:SF2">
    <property type="entry name" value="N-ACETYLGLUCOSAMINE-INDUCED PROTEIN 1"/>
    <property type="match status" value="1"/>
</dbReference>
<name>A0A2T9Z9L3_9FUNG</name>
<comment type="caution">
    <text evidence="1">The sequence shown here is derived from an EMBL/GenBank/DDBJ whole genome shotgun (WGS) entry which is preliminary data.</text>
</comment>
<reference evidence="1 2" key="1">
    <citation type="journal article" date="2018" name="MBio">
        <title>Comparative Genomics Reveals the Core Gene Toolbox for the Fungus-Insect Symbiosis.</title>
        <authorList>
            <person name="Wang Y."/>
            <person name="Stata M."/>
            <person name="Wang W."/>
            <person name="Stajich J.E."/>
            <person name="White M.M."/>
            <person name="Moncalvo J.M."/>
        </authorList>
    </citation>
    <scope>NUCLEOTIDE SEQUENCE [LARGE SCALE GENOMIC DNA]</scope>
    <source>
        <strain evidence="1 2">SC-DP-2</strain>
    </source>
</reference>
<proteinExistence type="predicted"/>
<dbReference type="GO" id="GO:0006044">
    <property type="term" value="P:N-acetylglucosamine metabolic process"/>
    <property type="evidence" value="ECO:0007669"/>
    <property type="project" value="TreeGrafter"/>
</dbReference>
<dbReference type="OrthoDB" id="498286at2759"/>
<dbReference type="InterPro" id="IPR022036">
    <property type="entry name" value="DUF3605"/>
</dbReference>
<dbReference type="Proteomes" id="UP000245609">
    <property type="component" value="Unassembled WGS sequence"/>
</dbReference>
<dbReference type="EMBL" id="MBFS01001281">
    <property type="protein sequence ID" value="PVV01217.1"/>
    <property type="molecule type" value="Genomic_DNA"/>
</dbReference>
<protein>
    <submittedName>
        <fullName evidence="1">Uncharacterized protein</fullName>
    </submittedName>
</protein>
<organism evidence="1 2">
    <name type="scientific">Smittium megazygosporum</name>
    <dbReference type="NCBI Taxonomy" id="133381"/>
    <lineage>
        <taxon>Eukaryota</taxon>
        <taxon>Fungi</taxon>
        <taxon>Fungi incertae sedis</taxon>
        <taxon>Zoopagomycota</taxon>
        <taxon>Kickxellomycotina</taxon>
        <taxon>Harpellomycetes</taxon>
        <taxon>Harpellales</taxon>
        <taxon>Legeriomycetaceae</taxon>
        <taxon>Smittium</taxon>
    </lineage>
</organism>
<accession>A0A2T9Z9L3</accession>
<keyword evidence="2" id="KW-1185">Reference proteome</keyword>
<dbReference type="Pfam" id="PF12239">
    <property type="entry name" value="DUF3605"/>
    <property type="match status" value="1"/>
</dbReference>
<dbReference type="STRING" id="133381.A0A2T9Z9L3"/>
<dbReference type="PANTHER" id="PTHR35020">
    <property type="entry name" value="N-ACETYLGLUCOSAMINE-INDUCED PROTEIN 1"/>
    <property type="match status" value="1"/>
</dbReference>
<evidence type="ECO:0000313" key="1">
    <source>
        <dbReference type="EMBL" id="PVV01217.1"/>
    </source>
</evidence>
<evidence type="ECO:0000313" key="2">
    <source>
        <dbReference type="Proteomes" id="UP000245609"/>
    </source>
</evidence>